<sequence>MVNAAHLALLSAGAFLLFGMLTGCWKYKHIMQSPTATAPQYVDICHRASLMYAFACVVLQQLALSSAWSNTVNVIAVAFPVLFFATAVLSYAIHGWLNDTDNQLARPHQLGEAEIPAHAIKGYMVLLIAAEIGGVLVLIAGCLQ</sequence>
<dbReference type="Proteomes" id="UP000439591">
    <property type="component" value="Unassembled WGS sequence"/>
</dbReference>
<name>A0A5S9PJ78_9GAMM</name>
<dbReference type="EMBL" id="CACSIM010000003">
    <property type="protein sequence ID" value="CAA0103867.1"/>
    <property type="molecule type" value="Genomic_DNA"/>
</dbReference>
<evidence type="ECO:0000256" key="1">
    <source>
        <dbReference type="SAM" id="Phobius"/>
    </source>
</evidence>
<dbReference type="AlphaFoldDB" id="A0A5S9PJ78"/>
<keyword evidence="1" id="KW-0812">Transmembrane</keyword>
<accession>A0A5S9PJ78</accession>
<keyword evidence="1" id="KW-0472">Membrane</keyword>
<gene>
    <name evidence="2" type="ORF">KFEGEMFD_02067</name>
</gene>
<protein>
    <submittedName>
        <fullName evidence="2">Uncharacterized protein</fullName>
    </submittedName>
</protein>
<evidence type="ECO:0000313" key="3">
    <source>
        <dbReference type="Proteomes" id="UP000439591"/>
    </source>
</evidence>
<proteinExistence type="predicted"/>
<feature type="transmembrane region" description="Helical" evidence="1">
    <location>
        <begin position="75"/>
        <end position="97"/>
    </location>
</feature>
<feature type="transmembrane region" description="Helical" evidence="1">
    <location>
        <begin position="123"/>
        <end position="143"/>
    </location>
</feature>
<reference evidence="2 3" key="1">
    <citation type="submission" date="2019-11" db="EMBL/GenBank/DDBJ databases">
        <authorList>
            <person name="Holert J."/>
        </authorList>
    </citation>
    <scope>NUCLEOTIDE SEQUENCE [LARGE SCALE GENOMIC DNA]</scope>
    <source>
        <strain evidence="2">BC3_2A</strain>
    </source>
</reference>
<feature type="transmembrane region" description="Helical" evidence="1">
    <location>
        <begin position="50"/>
        <end position="68"/>
    </location>
</feature>
<dbReference type="RefSeq" id="WP_159287801.1">
    <property type="nucleotide sequence ID" value="NZ_CACSIM010000003.1"/>
</dbReference>
<evidence type="ECO:0000313" key="2">
    <source>
        <dbReference type="EMBL" id="CAA0103867.1"/>
    </source>
</evidence>
<organism evidence="2 3">
    <name type="scientific">Zhongshania aliphaticivorans</name>
    <dbReference type="NCBI Taxonomy" id="1470434"/>
    <lineage>
        <taxon>Bacteria</taxon>
        <taxon>Pseudomonadati</taxon>
        <taxon>Pseudomonadota</taxon>
        <taxon>Gammaproteobacteria</taxon>
        <taxon>Cellvibrionales</taxon>
        <taxon>Spongiibacteraceae</taxon>
        <taxon>Zhongshania</taxon>
    </lineage>
</organism>
<keyword evidence="1" id="KW-1133">Transmembrane helix</keyword>